<organism evidence="2 3">
    <name type="scientific">Richelia sinica FACHB-800</name>
    <dbReference type="NCBI Taxonomy" id="1357546"/>
    <lineage>
        <taxon>Bacteria</taxon>
        <taxon>Bacillati</taxon>
        <taxon>Cyanobacteriota</taxon>
        <taxon>Cyanophyceae</taxon>
        <taxon>Nostocales</taxon>
        <taxon>Nostocaceae</taxon>
        <taxon>Richelia</taxon>
    </lineage>
</organism>
<feature type="chain" id="PRO_5037663082" evidence="1">
    <location>
        <begin position="29"/>
        <end position="172"/>
    </location>
</feature>
<reference evidence="2" key="1">
    <citation type="submission" date="2017-04" db="EMBL/GenBank/DDBJ databases">
        <title>Genome deletions in a multicellular cyanobacterial endosymbiont for morphological adaptation in marine diatoms.</title>
        <authorList>
            <person name="Wang Y."/>
            <person name="Gao H."/>
            <person name="Li R."/>
            <person name="Xu X."/>
        </authorList>
    </citation>
    <scope>NUCLEOTIDE SEQUENCE</scope>
    <source>
        <strain evidence="2">FACHB 800</strain>
    </source>
</reference>
<dbReference type="EMBL" id="CP021056">
    <property type="protein sequence ID" value="QXE23967.1"/>
    <property type="molecule type" value="Genomic_DNA"/>
</dbReference>
<evidence type="ECO:0000313" key="3">
    <source>
        <dbReference type="Proteomes" id="UP000683511"/>
    </source>
</evidence>
<accession>A0A975Y590</accession>
<feature type="signal peptide" evidence="1">
    <location>
        <begin position="1"/>
        <end position="28"/>
    </location>
</feature>
<dbReference type="Proteomes" id="UP000683511">
    <property type="component" value="Chromosome"/>
</dbReference>
<dbReference type="RefSeq" id="WP_190606142.1">
    <property type="nucleotide sequence ID" value="NZ_CP021056.1"/>
</dbReference>
<protein>
    <submittedName>
        <fullName evidence="2">Uncharacterized protein</fullName>
    </submittedName>
</protein>
<evidence type="ECO:0000256" key="1">
    <source>
        <dbReference type="SAM" id="SignalP"/>
    </source>
</evidence>
<sequence length="172" mass="19018">MNNIASKSLIMGTSILLLSLFSCLNVQAQKTKNTIELKVYSQNERKQNCPDKVIVTEVPRPYQEGGFASDGSVNLSEFANNITISNRNSFSTTWVGTLKPKYSKCLASAGISKVDGQEYTGNTNYLRLHFWQGKVYFLLDLAGGSDPNQYPLIVVKQGIKKGNPVWTWGGTD</sequence>
<proteinExistence type="predicted"/>
<dbReference type="KEGG" id="rsin:B6N60_02669"/>
<dbReference type="PROSITE" id="PS51257">
    <property type="entry name" value="PROKAR_LIPOPROTEIN"/>
    <property type="match status" value="1"/>
</dbReference>
<keyword evidence="1" id="KW-0732">Signal</keyword>
<keyword evidence="3" id="KW-1185">Reference proteome</keyword>
<gene>
    <name evidence="2" type="ORF">B6N60_02669</name>
</gene>
<dbReference type="AlphaFoldDB" id="A0A975Y590"/>
<name>A0A975Y590_9NOST</name>
<evidence type="ECO:0000313" key="2">
    <source>
        <dbReference type="EMBL" id="QXE23967.1"/>
    </source>
</evidence>